<protein>
    <recommendedName>
        <fullName evidence="5">Band 7 domain-containing protein</fullName>
    </recommendedName>
</protein>
<keyword evidence="2" id="KW-1133">Transmembrane helix</keyword>
<accession>A0A0P9YP29</accession>
<dbReference type="PATRIC" id="fig|251707.3.peg.4842"/>
<gene>
    <name evidence="3" type="ORF">ALO52_05176</name>
</gene>
<dbReference type="Proteomes" id="UP000050562">
    <property type="component" value="Unassembled WGS sequence"/>
</dbReference>
<evidence type="ECO:0000256" key="2">
    <source>
        <dbReference type="SAM" id="Phobius"/>
    </source>
</evidence>
<dbReference type="GO" id="GO:0012505">
    <property type="term" value="C:endomembrane system"/>
    <property type="evidence" value="ECO:0007669"/>
    <property type="project" value="UniProtKB-SubCell"/>
</dbReference>
<dbReference type="SUPFAM" id="SSF117892">
    <property type="entry name" value="Band 7/SPFH domain"/>
    <property type="match status" value="1"/>
</dbReference>
<reference evidence="3 4" key="1">
    <citation type="submission" date="2015-09" db="EMBL/GenBank/DDBJ databases">
        <title>Genome announcement of multiple Pseudomonas syringae strains.</title>
        <authorList>
            <person name="Thakur S."/>
            <person name="Wang P.W."/>
            <person name="Gong Y."/>
            <person name="Weir B.S."/>
            <person name="Guttman D.S."/>
        </authorList>
    </citation>
    <scope>NUCLEOTIDE SEQUENCE [LARGE SCALE GENOMIC DNA]</scope>
    <source>
        <strain evidence="3 4">ICMP3956</strain>
    </source>
</reference>
<proteinExistence type="predicted"/>
<organism evidence="3 4">
    <name type="scientific">Pseudomonas syringae pv. primulae</name>
    <dbReference type="NCBI Taxonomy" id="251707"/>
    <lineage>
        <taxon>Bacteria</taxon>
        <taxon>Pseudomonadati</taxon>
        <taxon>Pseudomonadota</taxon>
        <taxon>Gammaproteobacteria</taxon>
        <taxon>Pseudomonadales</taxon>
        <taxon>Pseudomonadaceae</taxon>
        <taxon>Pseudomonas</taxon>
    </lineage>
</organism>
<evidence type="ECO:0000256" key="1">
    <source>
        <dbReference type="ARBA" id="ARBA00004308"/>
    </source>
</evidence>
<keyword evidence="2" id="KW-0812">Transmembrane</keyword>
<dbReference type="EMBL" id="LJRC01000042">
    <property type="protein sequence ID" value="KPY40238.1"/>
    <property type="molecule type" value="Genomic_DNA"/>
</dbReference>
<sequence length="736" mass="81086">MAAQGCCFRFVPSAPPKSNAMTGWCFFNTSQTSMPISSSASRNSRAEPVMESYSMLDMAMPFLIILCVAVLALVALALLIKTFYVKVPQGTALIVNDLSSRPKVYFTGAMVLPYLYFMEKMKISVITLEIDRKGKGGLICRDNMRADITVAFFLRVNETREDVLKVAKAIGVQRASDKSAVNELFNAKFSEALKTVGKQFDFVELFEDRVRFRDEIVNVIGQDLSGYVLEDVAIDFLEQTPKVDLDRDNILDAEGIRKITELTSVHNVITNELERDQALKIQKKNVETIEASLALERQEADAQARQKREIASVIAREEAETLKVQSEEHLRAEEARIAAAQRIDVAAVNHQREVDVANQNSERVVMLEKETVIRAQALAQVDREREVSLSRIERDRQLEEKRGEIASVTRERVIVEKTVAQEEEAITTLRMVADADRKKTVVVTEAQAQAERDLVCLVKQAEADTVVSEYRARELVTLADADLRKAERESQAAIKRAEGVRAEKAASGLAEAEVRMQIAEASEREGQAEALVLKQRLLSQAEGDRAVGESDAEVRIQIAEAIEREGLAEAAVLKQRLLSQAEGDKAIGESRAATIQDVGAAEAEVLQKRFEAEAAGLTEKFEAMQKLTGGAREHEEFRLALQNQLDITMASIAANEKIAEQQAEVLSAAMSKASIQFVGGGDNGVFDAFVKSLSVGKAIEGLNQSSPLAAQVIQTGLGMLSRVATERASDRRPDAQ</sequence>
<evidence type="ECO:0008006" key="5">
    <source>
        <dbReference type="Google" id="ProtNLM"/>
    </source>
</evidence>
<evidence type="ECO:0000313" key="4">
    <source>
        <dbReference type="Proteomes" id="UP000050562"/>
    </source>
</evidence>
<name>A0A0P9YP29_9PSED</name>
<dbReference type="Gene3D" id="3.30.479.30">
    <property type="entry name" value="Band 7 domain"/>
    <property type="match status" value="1"/>
</dbReference>
<keyword evidence="2" id="KW-0472">Membrane</keyword>
<dbReference type="PANTHER" id="PTHR13806:SF31">
    <property type="entry name" value="FLOTILLIN-LIKE PROTEIN 1-RELATED"/>
    <property type="match status" value="1"/>
</dbReference>
<dbReference type="InterPro" id="IPR027705">
    <property type="entry name" value="Flotillin_fam"/>
</dbReference>
<comment type="subcellular location">
    <subcellularLocation>
        <location evidence="1">Endomembrane system</location>
    </subcellularLocation>
</comment>
<dbReference type="GO" id="GO:0005886">
    <property type="term" value="C:plasma membrane"/>
    <property type="evidence" value="ECO:0007669"/>
    <property type="project" value="TreeGrafter"/>
</dbReference>
<dbReference type="PANTHER" id="PTHR13806">
    <property type="entry name" value="FLOTILLIN-RELATED"/>
    <property type="match status" value="1"/>
</dbReference>
<comment type="caution">
    <text evidence="3">The sequence shown here is derived from an EMBL/GenBank/DDBJ whole genome shotgun (WGS) entry which is preliminary data.</text>
</comment>
<dbReference type="InterPro" id="IPR036013">
    <property type="entry name" value="Band_7/SPFH_dom_sf"/>
</dbReference>
<dbReference type="AlphaFoldDB" id="A0A0P9YP29"/>
<evidence type="ECO:0000313" key="3">
    <source>
        <dbReference type="EMBL" id="KPY40238.1"/>
    </source>
</evidence>
<feature type="transmembrane region" description="Helical" evidence="2">
    <location>
        <begin position="58"/>
        <end position="80"/>
    </location>
</feature>